<feature type="non-terminal residue" evidence="2">
    <location>
        <position position="63"/>
    </location>
</feature>
<evidence type="ECO:0000313" key="3">
    <source>
        <dbReference type="Proteomes" id="UP001164746"/>
    </source>
</evidence>
<organism evidence="2 3">
    <name type="scientific">Mya arenaria</name>
    <name type="common">Soft-shell clam</name>
    <dbReference type="NCBI Taxonomy" id="6604"/>
    <lineage>
        <taxon>Eukaryota</taxon>
        <taxon>Metazoa</taxon>
        <taxon>Spiralia</taxon>
        <taxon>Lophotrochozoa</taxon>
        <taxon>Mollusca</taxon>
        <taxon>Bivalvia</taxon>
        <taxon>Autobranchia</taxon>
        <taxon>Heteroconchia</taxon>
        <taxon>Euheterodonta</taxon>
        <taxon>Imparidentia</taxon>
        <taxon>Neoheterodontei</taxon>
        <taxon>Myida</taxon>
        <taxon>Myoidea</taxon>
        <taxon>Myidae</taxon>
        <taxon>Mya</taxon>
    </lineage>
</organism>
<gene>
    <name evidence="2" type="ORF">MAR_011442</name>
</gene>
<accession>A0ABY7FU38</accession>
<proteinExistence type="predicted"/>
<sequence length="63" mass="6742">IEGQDGRNLVGAEVKRPPPPKPQDDPGLNQRLSDAVSDMLATRPPGQLTVHADAIMRVDDEVG</sequence>
<dbReference type="Proteomes" id="UP001164746">
    <property type="component" value="Chromosome 14"/>
</dbReference>
<evidence type="ECO:0000256" key="1">
    <source>
        <dbReference type="SAM" id="MobiDB-lite"/>
    </source>
</evidence>
<keyword evidence="3" id="KW-1185">Reference proteome</keyword>
<dbReference type="EMBL" id="CP111025">
    <property type="protein sequence ID" value="WAR25738.1"/>
    <property type="molecule type" value="Genomic_DNA"/>
</dbReference>
<name>A0ABY7FU38_MYAAR</name>
<protein>
    <submittedName>
        <fullName evidence="2">Uncharacterized protein</fullName>
    </submittedName>
</protein>
<feature type="region of interest" description="Disordered" evidence="1">
    <location>
        <begin position="1"/>
        <end position="33"/>
    </location>
</feature>
<evidence type="ECO:0000313" key="2">
    <source>
        <dbReference type="EMBL" id="WAR25738.1"/>
    </source>
</evidence>
<reference evidence="2" key="1">
    <citation type="submission" date="2022-11" db="EMBL/GenBank/DDBJ databases">
        <title>Centuries of genome instability and evolution in soft-shell clam transmissible cancer (bioRxiv).</title>
        <authorList>
            <person name="Hart S.F.M."/>
            <person name="Yonemitsu M.A."/>
            <person name="Giersch R.M."/>
            <person name="Beal B.F."/>
            <person name="Arriagada G."/>
            <person name="Davis B.W."/>
            <person name="Ostrander E.A."/>
            <person name="Goff S.P."/>
            <person name="Metzger M.J."/>
        </authorList>
    </citation>
    <scope>NUCLEOTIDE SEQUENCE</scope>
    <source>
        <strain evidence="2">MELC-2E11</strain>
        <tissue evidence="2">Siphon/mantle</tissue>
    </source>
</reference>